<name>A0A7U7GBG8_9GAMM</name>
<keyword evidence="2" id="KW-1185">Reference proteome</keyword>
<dbReference type="AntiFam" id="ANF00014">
    <property type="entry name" value="tRNA translation"/>
</dbReference>
<evidence type="ECO:0000313" key="2">
    <source>
        <dbReference type="Proteomes" id="UP000019184"/>
    </source>
</evidence>
<dbReference type="EMBL" id="CBTK010000145">
    <property type="protein sequence ID" value="CDH45353.1"/>
    <property type="molecule type" value="Genomic_DNA"/>
</dbReference>
<dbReference type="Proteomes" id="UP000019184">
    <property type="component" value="Unassembled WGS sequence"/>
</dbReference>
<reference evidence="1 2" key="1">
    <citation type="journal article" date="2014" name="ISME J.">
        <title>Candidatus Competibacter-lineage genomes retrieved from metagenomes reveal functional metabolic diversity.</title>
        <authorList>
            <person name="McIlroy S.J."/>
            <person name="Albertsen M."/>
            <person name="Andresen E.K."/>
            <person name="Saunders A.M."/>
            <person name="Kristiansen R."/>
            <person name="Stokholm-Bjerregaard M."/>
            <person name="Nielsen K.L."/>
            <person name="Nielsen P.H."/>
        </authorList>
    </citation>
    <scope>NUCLEOTIDE SEQUENCE [LARGE SCALE GENOMIC DNA]</scope>
    <source>
        <strain evidence="1 2">Run_B_J11</strain>
    </source>
</reference>
<sequence length="101" mass="11708">MGLKFYNLLDNLERVMGIEPTPSAWKAEVLPLNYTRLVAPKRRIGIIKMRRVSGHLSHNAKTIIPKWWRGKDSNLRRLSQQIYSLPPLTAREPLQSLSRAF</sequence>
<gene>
    <name evidence="1" type="ORF">BN874_2290002</name>
</gene>
<organism evidence="1 2">
    <name type="scientific">Candidatus Contendobacter odensis Run_B_J11</name>
    <dbReference type="NCBI Taxonomy" id="1400861"/>
    <lineage>
        <taxon>Bacteria</taxon>
        <taxon>Pseudomonadati</taxon>
        <taxon>Pseudomonadota</taxon>
        <taxon>Gammaproteobacteria</taxon>
        <taxon>Candidatus Competibacteraceae</taxon>
        <taxon>Candidatus Contendibacter</taxon>
    </lineage>
</organism>
<comment type="caution">
    <text evidence="1">The sequence shown here is derived from an EMBL/GenBank/DDBJ whole genome shotgun (WGS) entry which is preliminary data.</text>
</comment>
<protein>
    <submittedName>
        <fullName evidence="1">Uncharacterized protein</fullName>
    </submittedName>
</protein>
<dbReference type="AlphaFoldDB" id="A0A7U7GBG8"/>
<evidence type="ECO:0000313" key="1">
    <source>
        <dbReference type="EMBL" id="CDH45353.1"/>
    </source>
</evidence>
<proteinExistence type="predicted"/>
<accession>A0A7U7GBG8</accession>